<name>A0ABY0FLX6_9BACT</name>
<sequence length="348" mass="40690">MYYFIDFSNSGEFSIYLLTPEQGTDIVAMNSGDAIFISYKDTSNQDVSTTDFSEKGVSDMTDNEKQKENYDPNKIKLTPDDDFCGLPPKQYHEMKRRKKSRKRPNLIWKHYFNFRQMDHFPRSGFINYGAAKKMHSDQALCPETLSQHSFGAVALLQQIRDRYGKKIDKSILDRAILFMQYHDLGETENGDIPDNPLRDPDADNKEYACLKRRLKYSKRKLRKQILRDFKIYNQNPDTLSVEDRIFRDLCKLADKLDAILRGLIYESSGHYGILHSKYNHYVSEGEEKIAEIMGSETLVDIFAASLVIHQHNCYYYDIFYKILKAAVIDVRGEWFDQWKSKKARLLAL</sequence>
<dbReference type="EMBL" id="PRLL01000004">
    <property type="protein sequence ID" value="RYC73780.1"/>
    <property type="molecule type" value="Genomic_DNA"/>
</dbReference>
<protein>
    <recommendedName>
        <fullName evidence="4">HD domain-containing protein</fullName>
    </recommendedName>
</protein>
<gene>
    <name evidence="2" type="ORF">G3KMM_00238</name>
</gene>
<reference evidence="2 3" key="1">
    <citation type="journal article" date="2018" name="bioRxiv">
        <title>Evidence of independent acquisition and adaption of ultra-small bacteria to human hosts across the highly diverse yet reduced genomes of the phylum Saccharibacteria.</title>
        <authorList>
            <person name="McLean J.S."/>
            <person name="Bor B."/>
            <person name="To T.T."/>
            <person name="Liu Q."/>
            <person name="Kearns K.A."/>
            <person name="Solden L.M."/>
            <person name="Wrighton K.C."/>
            <person name="He X."/>
            <person name="Shi W."/>
        </authorList>
    </citation>
    <scope>NUCLEOTIDE SEQUENCE [LARGE SCALE GENOMIC DNA]</scope>
    <source>
        <strain evidence="2 3">TM7_KMM_G3_1_HOT_351</strain>
    </source>
</reference>
<keyword evidence="3" id="KW-1185">Reference proteome</keyword>
<proteinExistence type="predicted"/>
<dbReference type="Proteomes" id="UP001191004">
    <property type="component" value="Unassembled WGS sequence"/>
</dbReference>
<feature type="region of interest" description="Disordered" evidence="1">
    <location>
        <begin position="45"/>
        <end position="73"/>
    </location>
</feature>
<evidence type="ECO:0008006" key="4">
    <source>
        <dbReference type="Google" id="ProtNLM"/>
    </source>
</evidence>
<evidence type="ECO:0000313" key="3">
    <source>
        <dbReference type="Proteomes" id="UP001191004"/>
    </source>
</evidence>
<organism evidence="2 3">
    <name type="scientific">Candidatus Nanosyncoccus nanoralicus</name>
    <dbReference type="NCBI Taxonomy" id="2171996"/>
    <lineage>
        <taxon>Bacteria</taxon>
        <taxon>Candidatus Saccharimonadota</taxon>
        <taxon>Candidatus Nanosyncoccalia</taxon>
        <taxon>Candidatus Nanosyncoccales</taxon>
        <taxon>Candidatus Nanosyncoccaceae</taxon>
        <taxon>Candidatus Nanosyncoccus</taxon>
    </lineage>
</organism>
<comment type="caution">
    <text evidence="2">The sequence shown here is derived from an EMBL/GenBank/DDBJ whole genome shotgun (WGS) entry which is preliminary data.</text>
</comment>
<accession>A0ABY0FLX6</accession>
<evidence type="ECO:0000313" key="2">
    <source>
        <dbReference type="EMBL" id="RYC73780.1"/>
    </source>
</evidence>
<reference evidence="2 3" key="2">
    <citation type="journal article" date="2020" name="Cell Rep.">
        <title>Acquisition and Adaptation of Ultra-small Parasitic Reduced Genome Bacteria to Mammalian Hosts.</title>
        <authorList>
            <person name="McLean J.S."/>
            <person name="Bor B."/>
            <person name="Kerns K.A."/>
            <person name="Liu Q."/>
            <person name="To T.T."/>
            <person name="Solden L."/>
            <person name="Hendrickson E.L."/>
            <person name="Wrighton K."/>
            <person name="Shi W."/>
            <person name="He X."/>
        </authorList>
    </citation>
    <scope>NUCLEOTIDE SEQUENCE [LARGE SCALE GENOMIC DNA]</scope>
    <source>
        <strain evidence="2 3">TM7_KMM_G3_1_HOT_351</strain>
    </source>
</reference>
<feature type="compositionally biased region" description="Basic and acidic residues" evidence="1">
    <location>
        <begin position="52"/>
        <end position="73"/>
    </location>
</feature>
<dbReference type="Gene3D" id="1.10.3210.10">
    <property type="entry name" value="Hypothetical protein af1432"/>
    <property type="match status" value="1"/>
</dbReference>
<dbReference type="RefSeq" id="WP_129604405.1">
    <property type="nucleotide sequence ID" value="NZ_PRLL01000004.1"/>
</dbReference>
<dbReference type="SUPFAM" id="SSF109604">
    <property type="entry name" value="HD-domain/PDEase-like"/>
    <property type="match status" value="1"/>
</dbReference>
<evidence type="ECO:0000256" key="1">
    <source>
        <dbReference type="SAM" id="MobiDB-lite"/>
    </source>
</evidence>